<evidence type="ECO:0000313" key="2">
    <source>
        <dbReference type="EMBL" id="TYO64398.1"/>
    </source>
</evidence>
<organism evidence="2 3">
    <name type="scientific">Bradyrhizobium hipponense</name>
    <dbReference type="NCBI Taxonomy" id="2605638"/>
    <lineage>
        <taxon>Bacteria</taxon>
        <taxon>Pseudomonadati</taxon>
        <taxon>Pseudomonadota</taxon>
        <taxon>Alphaproteobacteria</taxon>
        <taxon>Hyphomicrobiales</taxon>
        <taxon>Nitrobacteraceae</taxon>
        <taxon>Bradyrhizobium</taxon>
    </lineage>
</organism>
<reference evidence="2 3" key="1">
    <citation type="submission" date="2019-08" db="EMBL/GenBank/DDBJ databases">
        <title>Bradyrhizobium hipponensis sp. nov., a rhizobium isolated from a Lupinus angustifolius root nodule in Tunisia.</title>
        <authorList>
            <person name="Off K."/>
            <person name="Rejili M."/>
            <person name="Mars M."/>
            <person name="Brachmann A."/>
            <person name="Marin M."/>
        </authorList>
    </citation>
    <scope>NUCLEOTIDE SEQUENCE [LARGE SCALE GENOMIC DNA]</scope>
    <source>
        <strain evidence="3">aSej3</strain>
    </source>
</reference>
<dbReference type="GO" id="GO:0004803">
    <property type="term" value="F:transposase activity"/>
    <property type="evidence" value="ECO:0007669"/>
    <property type="project" value="InterPro"/>
</dbReference>
<protein>
    <recommendedName>
        <fullName evidence="1">Transposase IS801/IS1294 domain-containing protein</fullName>
    </recommendedName>
</protein>
<dbReference type="Pfam" id="PF04986">
    <property type="entry name" value="Y2_Tnp"/>
    <property type="match status" value="1"/>
</dbReference>
<sequence>MEGLPHRRSRAIQADDARYPTNSSGFLMHVLPQSFHRIRYYGWLAS</sequence>
<evidence type="ECO:0000313" key="3">
    <source>
        <dbReference type="Proteomes" id="UP000324797"/>
    </source>
</evidence>
<feature type="domain" description="Transposase IS801/IS1294" evidence="1">
    <location>
        <begin position="26"/>
        <end position="45"/>
    </location>
</feature>
<gene>
    <name evidence="2" type="ORF">FXV83_21900</name>
</gene>
<dbReference type="GO" id="GO:0003677">
    <property type="term" value="F:DNA binding"/>
    <property type="evidence" value="ECO:0007669"/>
    <property type="project" value="InterPro"/>
</dbReference>
<dbReference type="Proteomes" id="UP000324797">
    <property type="component" value="Unassembled WGS sequence"/>
</dbReference>
<dbReference type="AlphaFoldDB" id="A0A5S4YJX2"/>
<name>A0A5S4YJX2_9BRAD</name>
<dbReference type="InterPro" id="IPR007069">
    <property type="entry name" value="Transposase_32"/>
</dbReference>
<proteinExistence type="predicted"/>
<dbReference type="EMBL" id="VSTH01000076">
    <property type="protein sequence ID" value="TYO64398.1"/>
    <property type="molecule type" value="Genomic_DNA"/>
</dbReference>
<evidence type="ECO:0000259" key="1">
    <source>
        <dbReference type="Pfam" id="PF04986"/>
    </source>
</evidence>
<comment type="caution">
    <text evidence="2">The sequence shown here is derived from an EMBL/GenBank/DDBJ whole genome shotgun (WGS) entry which is preliminary data.</text>
</comment>
<accession>A0A5S4YJX2</accession>
<keyword evidence="3" id="KW-1185">Reference proteome</keyword>
<dbReference type="GO" id="GO:0006313">
    <property type="term" value="P:DNA transposition"/>
    <property type="evidence" value="ECO:0007669"/>
    <property type="project" value="InterPro"/>
</dbReference>